<feature type="domain" description="PH" evidence="3">
    <location>
        <begin position="807"/>
        <end position="902"/>
    </location>
</feature>
<dbReference type="InterPro" id="IPR003409">
    <property type="entry name" value="MORN"/>
</dbReference>
<feature type="compositionally biased region" description="Polar residues" evidence="2">
    <location>
        <begin position="165"/>
        <end position="174"/>
    </location>
</feature>
<evidence type="ECO:0000313" key="5">
    <source>
        <dbReference type="EMBL" id="CAI8021231.1"/>
    </source>
</evidence>
<reference evidence="5" key="1">
    <citation type="submission" date="2023-03" db="EMBL/GenBank/DDBJ databases">
        <authorList>
            <person name="Steffen K."/>
            <person name="Cardenas P."/>
        </authorList>
    </citation>
    <scope>NUCLEOTIDE SEQUENCE</scope>
</reference>
<dbReference type="Proteomes" id="UP001174909">
    <property type="component" value="Unassembled WGS sequence"/>
</dbReference>
<evidence type="ECO:0000259" key="4">
    <source>
        <dbReference type="PROSITE" id="PS50010"/>
    </source>
</evidence>
<dbReference type="Pfam" id="PF02493">
    <property type="entry name" value="MORN"/>
    <property type="match status" value="17"/>
</dbReference>
<feature type="compositionally biased region" description="Polar residues" evidence="2">
    <location>
        <begin position="242"/>
        <end position="252"/>
    </location>
</feature>
<sequence length="1359" mass="150721">MAENQQNGRDSSPNDVAKQNMHKVRDAVKSIQTRESVLTSPVPKPRRFSPASSPTLSTYKIPSPVPERVKLEGSTVTPPSSPMRRRSEGFKNGVGDSRPKPPIRKRRKKFATDDNDVVGTNRNSGEVGVNRYSMDPSDYVNLSFSEGNMDLAGEGEKKDGETVTKGATLQSQQKVAAEGGEGGREGREGGAAGENSERGRFESFVVVAVEEGARACNVASPDIVSVPEEGEYGESDGKQRASSDPSSANCGTASPDDDVVLSPITTGTSPSDSQSPVATETVAEGDVSTRQPVPPQQQTRFGLGGSFSVHQSGKKKPPPLPAPYQSRPPPVPTKLRSVRRQHTEPATATDTVADGNGSRPIATATTNDHGIPTAVTTAPTPTDTGAAIMHRQLSLGSGLQPPRAPPPRPPSPQRLRKSSPNLSVGAVERQGLSPPASIREGAESPGTSSGGSGVVSPLTPGNSVEVRVLTSRPDTMPKHLSSGSSDSLELSESISNRHSTIGVSRLKPKVRSLPSGKPHLKGTRPLSDASLNLLDGYDVLLPAGHLQDVMKSVITNDERMQEANIYEVVQACMKAMPHVTSTRELPPLIPGMPTDTRSKVIHELYTTEYTYVHSLETLSEVFKDPLATVLGEESGRIFANVDDILAFNKGFLALLHSRLSSWTPESLLGDLFIGMFTQSHRSMYAIYCSNYDSAELLLHHKKKKKEFEQQLSVCLQNPRVMHGLTLAAYLITPVQRVPRYILLLKDIIQRTPDDHPDYHNLLTAKAAMGELADYIDAQIRESQTKKTFDSLKNKVVGLADLESRDRSLVKEGQCFLKNIKKLYQCILFNDLLVFAHGDSRQSKVQLQLSLEGVWVEDLEDLDPQTSNQDAIEIYTPDRPYTVYTQTSSEKKLWLTKLRETIYQLLLKDGKCTRSSGLDTDQRTATFVYTDGRLYTGNFTCARRHGKGTMVWPDSSKYIGDWVYDERHGEGQFTFNTREVYDGRWVEDRITGYGKMTFASDDKYIGYWKDGTRHGRGKIVYSNRDFFEGNFKEGQIEGEGTLRCRNGLEYIGHWKHSQRHGHGRLRTVLGNTYDGEFSRNQIHGTGRMTYCNGDCYDGQWKAGTRHGQGKLTSRREGVYEGAWFSDLRQGKGRQEYPNKDVYQGTWELNLRHGKGVLVFASGERYSGDVSYDMISGEGEMVYTDDCRYIGQWMNGLRHGQGIMVYHETSSMKSTFNGDWRYGLRHGQGELVMFDGSVYRGLWENDKPHGKGNYSVPTANYYYSGDWVEGKKEGKGEENSQLGLHYRGQWKADQKWGPGEEKTLVGTTFTGHWEKDKKHGRGSRKTVTGFVQEQVWRSGFQTNDPHRRTAIELPQLSRLDY</sequence>
<dbReference type="SMART" id="SM00325">
    <property type="entry name" value="RhoGEF"/>
    <property type="match status" value="1"/>
</dbReference>
<dbReference type="InterPro" id="IPR035899">
    <property type="entry name" value="DBL_dom_sf"/>
</dbReference>
<keyword evidence="1" id="KW-0677">Repeat</keyword>
<dbReference type="InterPro" id="IPR001849">
    <property type="entry name" value="PH_domain"/>
</dbReference>
<dbReference type="CDD" id="cd00160">
    <property type="entry name" value="RhoGEF"/>
    <property type="match status" value="1"/>
</dbReference>
<dbReference type="Gene3D" id="2.20.110.10">
    <property type="entry name" value="Histone H3 K4-specific methyltransferase SET7/9 N-terminal domain"/>
    <property type="match status" value="7"/>
</dbReference>
<evidence type="ECO:0000256" key="2">
    <source>
        <dbReference type="SAM" id="MobiDB-lite"/>
    </source>
</evidence>
<feature type="compositionally biased region" description="Low complexity" evidence="2">
    <location>
        <begin position="372"/>
        <end position="387"/>
    </location>
</feature>
<dbReference type="InterPro" id="IPR001331">
    <property type="entry name" value="GDS_CDC24_CS"/>
</dbReference>
<dbReference type="PROSITE" id="PS50010">
    <property type="entry name" value="DH_2"/>
    <property type="match status" value="1"/>
</dbReference>
<feature type="compositionally biased region" description="Pro residues" evidence="2">
    <location>
        <begin position="402"/>
        <end position="412"/>
    </location>
</feature>
<dbReference type="InterPro" id="IPR011993">
    <property type="entry name" value="PH-like_dom_sf"/>
</dbReference>
<dbReference type="SUPFAM" id="SSF48065">
    <property type="entry name" value="DBL homology domain (DH-domain)"/>
    <property type="match status" value="1"/>
</dbReference>
<organism evidence="5 6">
    <name type="scientific">Geodia barretti</name>
    <name type="common">Barrett's horny sponge</name>
    <dbReference type="NCBI Taxonomy" id="519541"/>
    <lineage>
        <taxon>Eukaryota</taxon>
        <taxon>Metazoa</taxon>
        <taxon>Porifera</taxon>
        <taxon>Demospongiae</taxon>
        <taxon>Heteroscleromorpha</taxon>
        <taxon>Tetractinellida</taxon>
        <taxon>Astrophorina</taxon>
        <taxon>Geodiidae</taxon>
        <taxon>Geodia</taxon>
    </lineage>
</organism>
<feature type="domain" description="DH" evidence="4">
    <location>
        <begin position="596"/>
        <end position="778"/>
    </location>
</feature>
<comment type="caution">
    <text evidence="5">The sequence shown here is derived from an EMBL/GenBank/DDBJ whole genome shotgun (WGS) entry which is preliminary data.</text>
</comment>
<gene>
    <name evidence="5" type="ORF">GBAR_LOCUS12620</name>
</gene>
<feature type="compositionally biased region" description="Polar residues" evidence="2">
    <location>
        <begin position="50"/>
        <end position="60"/>
    </location>
</feature>
<dbReference type="PROSITE" id="PS00741">
    <property type="entry name" value="DH_1"/>
    <property type="match status" value="1"/>
</dbReference>
<dbReference type="SMART" id="SM00698">
    <property type="entry name" value="MORN"/>
    <property type="match status" value="17"/>
</dbReference>
<keyword evidence="6" id="KW-1185">Reference proteome</keyword>
<protein>
    <submittedName>
        <fullName evidence="5">Radial spoke head 10 homolog B</fullName>
    </submittedName>
</protein>
<dbReference type="PANTHER" id="PTHR23084:SF263">
    <property type="entry name" value="MORN REPEAT-CONTAINING PROTEIN 1"/>
    <property type="match status" value="1"/>
</dbReference>
<feature type="region of interest" description="Disordered" evidence="2">
    <location>
        <begin position="1"/>
        <end position="200"/>
    </location>
</feature>
<dbReference type="SUPFAM" id="SSF82185">
    <property type="entry name" value="Histone H3 K4-specific methyltransferase SET7/9 N-terminal domain"/>
    <property type="match status" value="4"/>
</dbReference>
<name>A0AA35S3H7_GEOBA</name>
<feature type="compositionally biased region" description="Pro residues" evidence="2">
    <location>
        <begin position="318"/>
        <end position="332"/>
    </location>
</feature>
<evidence type="ECO:0000313" key="6">
    <source>
        <dbReference type="Proteomes" id="UP001174909"/>
    </source>
</evidence>
<feature type="region of interest" description="Disordered" evidence="2">
    <location>
        <begin position="216"/>
        <end position="461"/>
    </location>
</feature>
<dbReference type="Gene3D" id="2.30.29.30">
    <property type="entry name" value="Pleckstrin-homology domain (PH domain)/Phosphotyrosine-binding domain (PTB)"/>
    <property type="match status" value="1"/>
</dbReference>
<evidence type="ECO:0000256" key="1">
    <source>
        <dbReference type="ARBA" id="ARBA00022737"/>
    </source>
</evidence>
<dbReference type="SUPFAM" id="SSF50729">
    <property type="entry name" value="PH domain-like"/>
    <property type="match status" value="1"/>
</dbReference>
<evidence type="ECO:0000259" key="3">
    <source>
        <dbReference type="PROSITE" id="PS50003"/>
    </source>
</evidence>
<feature type="compositionally biased region" description="Polar residues" evidence="2">
    <location>
        <begin position="30"/>
        <end position="39"/>
    </location>
</feature>
<dbReference type="PROSITE" id="PS50003">
    <property type="entry name" value="PH_DOMAIN"/>
    <property type="match status" value="1"/>
</dbReference>
<dbReference type="Pfam" id="PF00621">
    <property type="entry name" value="RhoGEF"/>
    <property type="match status" value="1"/>
</dbReference>
<dbReference type="GO" id="GO:0035556">
    <property type="term" value="P:intracellular signal transduction"/>
    <property type="evidence" value="ECO:0007669"/>
    <property type="project" value="InterPro"/>
</dbReference>
<proteinExistence type="predicted"/>
<dbReference type="EMBL" id="CASHTH010001875">
    <property type="protein sequence ID" value="CAI8021231.1"/>
    <property type="molecule type" value="Genomic_DNA"/>
</dbReference>
<dbReference type="PANTHER" id="PTHR23084">
    <property type="entry name" value="PHOSPHATIDYLINOSITOL-4-PHOSPHATE 5-KINASE RELATED"/>
    <property type="match status" value="1"/>
</dbReference>
<dbReference type="InterPro" id="IPR000219">
    <property type="entry name" value="DH_dom"/>
</dbReference>
<feature type="compositionally biased region" description="Polar residues" evidence="2">
    <location>
        <begin position="263"/>
        <end position="278"/>
    </location>
</feature>
<dbReference type="SMART" id="SM00233">
    <property type="entry name" value="PH"/>
    <property type="match status" value="1"/>
</dbReference>
<accession>A0AA35S3H7</accession>
<dbReference type="GO" id="GO:0005085">
    <property type="term" value="F:guanyl-nucleotide exchange factor activity"/>
    <property type="evidence" value="ECO:0007669"/>
    <property type="project" value="InterPro"/>
</dbReference>
<dbReference type="Gene3D" id="1.20.900.10">
    <property type="entry name" value="Dbl homology (DH) domain"/>
    <property type="match status" value="1"/>
</dbReference>
<feature type="compositionally biased region" description="Polar residues" evidence="2">
    <location>
        <begin position="1"/>
        <end position="14"/>
    </location>
</feature>